<protein>
    <submittedName>
        <fullName evidence="1">Uncharacterized protein</fullName>
    </submittedName>
</protein>
<dbReference type="AlphaFoldDB" id="A0A7S2X5L7"/>
<name>A0A7S2X5L7_PROMC</name>
<evidence type="ECO:0000313" key="1">
    <source>
        <dbReference type="EMBL" id="CAD9724404.1"/>
    </source>
</evidence>
<gene>
    <name evidence="1" type="ORF">PMIC02512_LOCUS1533</name>
</gene>
<reference evidence="1" key="1">
    <citation type="submission" date="2021-01" db="EMBL/GenBank/DDBJ databases">
        <authorList>
            <person name="Corre E."/>
            <person name="Pelletier E."/>
            <person name="Niang G."/>
            <person name="Scheremetjew M."/>
            <person name="Finn R."/>
            <person name="Kale V."/>
            <person name="Holt S."/>
            <person name="Cochrane G."/>
            <person name="Meng A."/>
            <person name="Brown T."/>
            <person name="Cohen L."/>
        </authorList>
    </citation>
    <scope>NUCLEOTIDE SEQUENCE</scope>
    <source>
        <strain evidence="1">CCCM 845</strain>
    </source>
</reference>
<sequence>MYLFYEWLLTQRHEFRSQLLSHLGRRQTVRPGAAPVDNPCDELLRFSLLVQEDAVATSLFDHHSRAMWPATLNPAARLFERVSKPSVSEKEPPQKTRAEMA</sequence>
<organism evidence="1">
    <name type="scientific">Prorocentrum micans</name>
    <name type="common">Red tide dinoflagellate</name>
    <dbReference type="NCBI Taxonomy" id="2945"/>
    <lineage>
        <taxon>Eukaryota</taxon>
        <taxon>Sar</taxon>
        <taxon>Alveolata</taxon>
        <taxon>Dinophyceae</taxon>
        <taxon>Prorocentrales</taxon>
        <taxon>Prorocentraceae</taxon>
        <taxon>Prorocentrum</taxon>
    </lineage>
</organism>
<accession>A0A7S2X5L7</accession>
<proteinExistence type="predicted"/>
<dbReference type="EMBL" id="HBHN01005470">
    <property type="protein sequence ID" value="CAD9724404.1"/>
    <property type="molecule type" value="Transcribed_RNA"/>
</dbReference>